<sequence length="236" mass="28087">WIFSLLLLICCCVTLYHFVRILYPKNTNENDKVLNSFFYEFSFIVSIKTLLKYDKNNELNFFYTTKLMTILSVIYGHKLYVLMSYPTCNAKFIDNFYLNGPPILLTGFNIVDPLFFISGYLVFINLSREFRKPEDESVWKTLLKPIIQRILRILPAYCAVIAITAYIIPHLGYGPLWPSKSWEEAEICKNYWWANLLFISNFVHIKHQVVRFILIYNNNAMFHLLTNHIYYINYSY</sequence>
<dbReference type="PANTHER" id="PTHR11161:SF0">
    <property type="entry name" value="O-ACYLTRANSFERASE LIKE PROTEIN"/>
    <property type="match status" value="1"/>
</dbReference>
<dbReference type="OrthoDB" id="6606440at2759"/>
<keyword evidence="4" id="KW-1185">Reference proteome</keyword>
<comment type="caution">
    <text evidence="3">The sequence shown here is derived from an EMBL/GenBank/DDBJ whole genome shotgun (WGS) entry which is preliminary data.</text>
</comment>
<reference evidence="3 4" key="1">
    <citation type="submission" date="2019-08" db="EMBL/GenBank/DDBJ databases">
        <title>Whole genome of Aphis craccivora.</title>
        <authorList>
            <person name="Voronova N.V."/>
            <person name="Shulinski R.S."/>
            <person name="Bandarenka Y.V."/>
            <person name="Zhorov D.G."/>
            <person name="Warner D."/>
        </authorList>
    </citation>
    <scope>NUCLEOTIDE SEQUENCE [LARGE SCALE GENOMIC DNA]</scope>
    <source>
        <strain evidence="3">180601</strain>
        <tissue evidence="3">Whole Body</tissue>
    </source>
</reference>
<feature type="transmembrane region" description="Helical" evidence="1">
    <location>
        <begin position="63"/>
        <end position="83"/>
    </location>
</feature>
<keyword evidence="1" id="KW-0812">Transmembrane</keyword>
<keyword evidence="1" id="KW-0472">Membrane</keyword>
<dbReference type="Proteomes" id="UP000478052">
    <property type="component" value="Unassembled WGS sequence"/>
</dbReference>
<proteinExistence type="predicted"/>
<feature type="non-terminal residue" evidence="3">
    <location>
        <position position="1"/>
    </location>
</feature>
<dbReference type="InterPro" id="IPR052728">
    <property type="entry name" value="O2_lipid_transport_reg"/>
</dbReference>
<feature type="chain" id="PRO_5026054399" evidence="2">
    <location>
        <begin position="22"/>
        <end position="236"/>
    </location>
</feature>
<feature type="transmembrane region" description="Helical" evidence="1">
    <location>
        <begin position="150"/>
        <end position="171"/>
    </location>
</feature>
<accession>A0A6G0VLI7</accession>
<organism evidence="3 4">
    <name type="scientific">Aphis craccivora</name>
    <name type="common">Cowpea aphid</name>
    <dbReference type="NCBI Taxonomy" id="307492"/>
    <lineage>
        <taxon>Eukaryota</taxon>
        <taxon>Metazoa</taxon>
        <taxon>Ecdysozoa</taxon>
        <taxon>Arthropoda</taxon>
        <taxon>Hexapoda</taxon>
        <taxon>Insecta</taxon>
        <taxon>Pterygota</taxon>
        <taxon>Neoptera</taxon>
        <taxon>Paraneoptera</taxon>
        <taxon>Hemiptera</taxon>
        <taxon>Sternorrhyncha</taxon>
        <taxon>Aphidomorpha</taxon>
        <taxon>Aphidoidea</taxon>
        <taxon>Aphididae</taxon>
        <taxon>Aphidini</taxon>
        <taxon>Aphis</taxon>
        <taxon>Aphis</taxon>
    </lineage>
</organism>
<evidence type="ECO:0000313" key="4">
    <source>
        <dbReference type="Proteomes" id="UP000478052"/>
    </source>
</evidence>
<keyword evidence="1" id="KW-1133">Transmembrane helix</keyword>
<evidence type="ECO:0000256" key="2">
    <source>
        <dbReference type="SAM" id="SignalP"/>
    </source>
</evidence>
<dbReference type="EMBL" id="VUJU01014999">
    <property type="protein sequence ID" value="KAF0697964.1"/>
    <property type="molecule type" value="Genomic_DNA"/>
</dbReference>
<protein>
    <submittedName>
        <fullName evidence="3">Nose resistant to fluoxetine protein 6-like isoform X1</fullName>
    </submittedName>
</protein>
<evidence type="ECO:0000313" key="3">
    <source>
        <dbReference type="EMBL" id="KAF0697964.1"/>
    </source>
</evidence>
<feature type="transmembrane region" description="Helical" evidence="1">
    <location>
        <begin position="103"/>
        <end position="123"/>
    </location>
</feature>
<name>A0A6G0VLI7_APHCR</name>
<evidence type="ECO:0000256" key="1">
    <source>
        <dbReference type="SAM" id="Phobius"/>
    </source>
</evidence>
<dbReference type="PANTHER" id="PTHR11161">
    <property type="entry name" value="O-ACYLTRANSFERASE"/>
    <property type="match status" value="1"/>
</dbReference>
<keyword evidence="2" id="KW-0732">Signal</keyword>
<dbReference type="AlphaFoldDB" id="A0A6G0VLI7"/>
<gene>
    <name evidence="3" type="ORF">FWK35_00035196</name>
</gene>
<feature type="signal peptide" evidence="2">
    <location>
        <begin position="1"/>
        <end position="21"/>
    </location>
</feature>